<sequence>MQKEALYHIPGYKWAYAYDTETVRLRVRTKRGDVSRVVAQWGDKYDWDRFHDETALEIVTSDELFDYWEAAVSPFYRRMSYIFRLESEEETLYMTDRGIVEEFPEPSGSYYEFAYIHDVDLFKVPQWAKEAVFMQIMPERFANGDPSNDPEGTEDWGGVPTRENFFGGDLQGVIDHLDYLEDLGVNAIYFTPIFESPSNHKYDIVDYKKIDPHFGDTELLKKLIGACHDRGIRVVLDAVFNHCSTEFPAFKDVRENGEASVYQDWFHVRSFPVEVKDGIPSYDTFGFFEEMPKFNTAHPDVKNYLLEVAEYWIKEVGIDGWRLDVANEIDHAFWRDFRNVVKSINPEAYIIGEVWSDSLTWLTGDQFDSVMNYPFSDTVLSYFNGEMNSLDFSNKIGALLMRYPQQTNEVIFNLLCSHDTPRLLTRLGGDKRKMKLAVTFLMTFIGTPCLFYGDEIGLEGEGDPDCRQCMEWDPEKQDRDLHDFYRMVIRLRREHPALRSSRYRIHQACADTPCFVYERSEGNEQFLIWMNNSDEEQTLSLPDLAEGWKDAFSGEEVAGGEDGLSVTLEPFGFRILHREVQNA</sequence>
<dbReference type="Pfam" id="PF00128">
    <property type="entry name" value="Alpha-amylase"/>
    <property type="match status" value="1"/>
</dbReference>
<comment type="caution">
    <text evidence="5">The sequence shown here is derived from an EMBL/GenBank/DDBJ whole genome shotgun (WGS) entry which is preliminary data.</text>
</comment>
<dbReference type="OrthoDB" id="9805159at2"/>
<dbReference type="PANTHER" id="PTHR10357:SF210">
    <property type="entry name" value="MALTODEXTRIN GLUCOSIDASE"/>
    <property type="match status" value="1"/>
</dbReference>
<evidence type="ECO:0000259" key="4">
    <source>
        <dbReference type="SMART" id="SM00642"/>
    </source>
</evidence>
<dbReference type="InterPro" id="IPR013783">
    <property type="entry name" value="Ig-like_fold"/>
</dbReference>
<dbReference type="CDD" id="cd02857">
    <property type="entry name" value="E_set_CDase_PDE_N"/>
    <property type="match status" value="1"/>
</dbReference>
<dbReference type="Gene3D" id="3.90.400.10">
    <property type="entry name" value="Oligo-1,6-glucosidase, Domain 2"/>
    <property type="match status" value="1"/>
</dbReference>
<feature type="domain" description="Glycosyl hydrolase family 13 catalytic" evidence="4">
    <location>
        <begin position="135"/>
        <end position="492"/>
    </location>
</feature>
<dbReference type="GO" id="GO:0004553">
    <property type="term" value="F:hydrolase activity, hydrolyzing O-glycosyl compounds"/>
    <property type="evidence" value="ECO:0007669"/>
    <property type="project" value="InterPro"/>
</dbReference>
<dbReference type="InterPro" id="IPR045857">
    <property type="entry name" value="O16G_dom_2"/>
</dbReference>
<evidence type="ECO:0000313" key="5">
    <source>
        <dbReference type="EMBL" id="KAA9006543.1"/>
    </source>
</evidence>
<organism evidence="5 6">
    <name type="scientific">Paenibacillus spiritus</name>
    <dbReference type="NCBI Taxonomy" id="2496557"/>
    <lineage>
        <taxon>Bacteria</taxon>
        <taxon>Bacillati</taxon>
        <taxon>Bacillota</taxon>
        <taxon>Bacilli</taxon>
        <taxon>Bacillales</taxon>
        <taxon>Paenibacillaceae</taxon>
        <taxon>Paenibacillus</taxon>
    </lineage>
</organism>
<dbReference type="SUPFAM" id="SSF51011">
    <property type="entry name" value="Glycosyl hydrolase domain"/>
    <property type="match status" value="1"/>
</dbReference>
<dbReference type="SUPFAM" id="SSF51445">
    <property type="entry name" value="(Trans)glycosidases"/>
    <property type="match status" value="1"/>
</dbReference>
<dbReference type="InterPro" id="IPR032091">
    <property type="entry name" value="Malt_amylase-like_C"/>
</dbReference>
<evidence type="ECO:0000313" key="6">
    <source>
        <dbReference type="Proteomes" id="UP000367750"/>
    </source>
</evidence>
<comment type="similarity">
    <text evidence="1">Belongs to the glycosyl hydrolase 13 family.</text>
</comment>
<dbReference type="InterPro" id="IPR017853">
    <property type="entry name" value="GH"/>
</dbReference>
<dbReference type="Gene3D" id="2.60.40.10">
    <property type="entry name" value="Immunoglobulins"/>
    <property type="match status" value="1"/>
</dbReference>
<protein>
    <submittedName>
        <fullName evidence="5">Alpha-glycosidase</fullName>
    </submittedName>
</protein>
<evidence type="ECO:0000256" key="2">
    <source>
        <dbReference type="ARBA" id="ARBA00022801"/>
    </source>
</evidence>
<gene>
    <name evidence="5" type="ORF">F4V43_06265</name>
</gene>
<keyword evidence="2" id="KW-0378">Hydrolase</keyword>
<dbReference type="AlphaFoldDB" id="A0A5J5GFR7"/>
<evidence type="ECO:0000256" key="3">
    <source>
        <dbReference type="ARBA" id="ARBA00023295"/>
    </source>
</evidence>
<dbReference type="InterPro" id="IPR013780">
    <property type="entry name" value="Glyco_hydro_b"/>
</dbReference>
<reference evidence="5 6" key="1">
    <citation type="submission" date="2019-09" db="EMBL/GenBank/DDBJ databases">
        <title>Bacillus ochoae sp. nov., Paenibacillus whitsoniae sp. nov., Paenibacillus spiritus sp. nov. Isolated from the Mars Exploration Rover during spacecraft assembly.</title>
        <authorList>
            <person name="Seuylemezian A."/>
            <person name="Vaishampayan P."/>
        </authorList>
    </citation>
    <scope>NUCLEOTIDE SEQUENCE [LARGE SCALE GENOMIC DNA]</scope>
    <source>
        <strain evidence="5 6">MER_111</strain>
    </source>
</reference>
<dbReference type="Pfam" id="PF02903">
    <property type="entry name" value="Alpha-amylase_N"/>
    <property type="match status" value="1"/>
</dbReference>
<dbReference type="CDD" id="cd11338">
    <property type="entry name" value="AmyAc_CMD"/>
    <property type="match status" value="1"/>
</dbReference>
<evidence type="ECO:0000256" key="1">
    <source>
        <dbReference type="ARBA" id="ARBA00008061"/>
    </source>
</evidence>
<dbReference type="Pfam" id="PF16657">
    <property type="entry name" value="Malt_amylase_C"/>
    <property type="match status" value="1"/>
</dbReference>
<name>A0A5J5GFR7_9BACL</name>
<proteinExistence type="inferred from homology"/>
<accession>A0A5J5GFR7</accession>
<keyword evidence="6" id="KW-1185">Reference proteome</keyword>
<dbReference type="SMART" id="SM00642">
    <property type="entry name" value="Aamy"/>
    <property type="match status" value="1"/>
</dbReference>
<dbReference type="Proteomes" id="UP000367750">
    <property type="component" value="Unassembled WGS sequence"/>
</dbReference>
<dbReference type="GO" id="GO:0005975">
    <property type="term" value="P:carbohydrate metabolic process"/>
    <property type="evidence" value="ECO:0007669"/>
    <property type="project" value="InterPro"/>
</dbReference>
<dbReference type="Gene3D" id="2.60.40.1180">
    <property type="entry name" value="Golgi alpha-mannosidase II"/>
    <property type="match status" value="1"/>
</dbReference>
<dbReference type="InterPro" id="IPR006047">
    <property type="entry name" value="GH13_cat_dom"/>
</dbReference>
<dbReference type="Gene3D" id="3.20.20.80">
    <property type="entry name" value="Glycosidases"/>
    <property type="match status" value="1"/>
</dbReference>
<dbReference type="InterPro" id="IPR004185">
    <property type="entry name" value="Glyco_hydro_13_lg-like_dom"/>
</dbReference>
<dbReference type="PANTHER" id="PTHR10357">
    <property type="entry name" value="ALPHA-AMYLASE FAMILY MEMBER"/>
    <property type="match status" value="1"/>
</dbReference>
<dbReference type="RefSeq" id="WP_150457373.1">
    <property type="nucleotide sequence ID" value="NZ_VYKK01000005.1"/>
</dbReference>
<keyword evidence="3 5" id="KW-0326">Glycosidase</keyword>
<dbReference type="EMBL" id="VYKK01000005">
    <property type="protein sequence ID" value="KAA9006543.1"/>
    <property type="molecule type" value="Genomic_DNA"/>
</dbReference>